<evidence type="ECO:0000256" key="1">
    <source>
        <dbReference type="SAM" id="Phobius"/>
    </source>
</evidence>
<accession>A0A143PS09</accession>
<dbReference type="STRING" id="1855912.LuPra_04655"/>
<dbReference type="EMBL" id="CP015136">
    <property type="protein sequence ID" value="AMY11405.1"/>
    <property type="molecule type" value="Genomic_DNA"/>
</dbReference>
<sequence length="277" mass="28371" precursor="true">MIVRACGARGLVLALAGLLWVVSTASAAAQDVLPPLTRPVNDFANVIDPASEARLDDLIRRLQSATGDTIVVATRDAMAPFADERELAVKWYENGGRGIGDKDKDAGILFVLLPKDRAVWIEVGYGLEGAITDGFSGSVSRELMAPAFREGRYGDGLVAGVTAVVERVAKERNVSLGDLPAAPRAQSRQGRGIPLWLLVLLLVLFLWLSSRGGGGGGRRRRGSMWGPAWSGLGTGMMTGGTIGGFGGGGFGGGSFGGGGFGGFGGGSSGGGGGGAHW</sequence>
<keyword evidence="1" id="KW-0472">Membrane</keyword>
<evidence type="ECO:0000313" key="4">
    <source>
        <dbReference type="EMBL" id="AMY11405.1"/>
    </source>
</evidence>
<reference evidence="4 5" key="1">
    <citation type="journal article" date="2016" name="Genome Announc.">
        <title>First Complete Genome Sequence of a Subdivision 6 Acidobacterium Strain.</title>
        <authorList>
            <person name="Huang S."/>
            <person name="Vieira S."/>
            <person name="Bunk B."/>
            <person name="Riedel T."/>
            <person name="Sproer C."/>
            <person name="Overmann J."/>
        </authorList>
    </citation>
    <scope>NUCLEOTIDE SEQUENCE [LARGE SCALE GENOMIC DNA]</scope>
    <source>
        <strain evidence="5">DSM 100886 HEG_-6_39</strain>
    </source>
</reference>
<dbReference type="PANTHER" id="PTHR30373:SF2">
    <property type="entry name" value="UPF0603 PROTEIN YGCG"/>
    <property type="match status" value="1"/>
</dbReference>
<feature type="domain" description="TPM" evidence="3">
    <location>
        <begin position="40"/>
        <end position="166"/>
    </location>
</feature>
<proteinExistence type="predicted"/>
<feature type="transmembrane region" description="Helical" evidence="1">
    <location>
        <begin position="193"/>
        <end position="210"/>
    </location>
</feature>
<keyword evidence="5" id="KW-1185">Reference proteome</keyword>
<dbReference type="Pfam" id="PF04536">
    <property type="entry name" value="TPM_phosphatase"/>
    <property type="match status" value="1"/>
</dbReference>
<organism evidence="4 5">
    <name type="scientific">Luteitalea pratensis</name>
    <dbReference type="NCBI Taxonomy" id="1855912"/>
    <lineage>
        <taxon>Bacteria</taxon>
        <taxon>Pseudomonadati</taxon>
        <taxon>Acidobacteriota</taxon>
        <taxon>Vicinamibacteria</taxon>
        <taxon>Vicinamibacterales</taxon>
        <taxon>Vicinamibacteraceae</taxon>
        <taxon>Luteitalea</taxon>
    </lineage>
</organism>
<name>A0A143PS09_LUTPR</name>
<evidence type="ECO:0000313" key="5">
    <source>
        <dbReference type="Proteomes" id="UP000076079"/>
    </source>
</evidence>
<evidence type="ECO:0000256" key="2">
    <source>
        <dbReference type="SAM" id="SignalP"/>
    </source>
</evidence>
<protein>
    <recommendedName>
        <fullName evidence="3">TPM domain-containing protein</fullName>
    </recommendedName>
</protein>
<feature type="signal peptide" evidence="2">
    <location>
        <begin position="1"/>
        <end position="27"/>
    </location>
</feature>
<feature type="chain" id="PRO_5007511875" description="TPM domain-containing protein" evidence="2">
    <location>
        <begin position="28"/>
        <end position="277"/>
    </location>
</feature>
<dbReference type="PANTHER" id="PTHR30373">
    <property type="entry name" value="UPF0603 PROTEIN YGCG"/>
    <property type="match status" value="1"/>
</dbReference>
<evidence type="ECO:0000259" key="3">
    <source>
        <dbReference type="Pfam" id="PF04536"/>
    </source>
</evidence>
<gene>
    <name evidence="4" type="ORF">LuPra_04655</name>
</gene>
<dbReference type="Gene3D" id="3.10.310.50">
    <property type="match status" value="1"/>
</dbReference>
<dbReference type="RefSeq" id="WP_110172953.1">
    <property type="nucleotide sequence ID" value="NZ_CP015136.1"/>
</dbReference>
<keyword evidence="2" id="KW-0732">Signal</keyword>
<keyword evidence="1" id="KW-0812">Transmembrane</keyword>
<keyword evidence="1" id="KW-1133">Transmembrane helix</keyword>
<dbReference type="PATRIC" id="fig|1813736.3.peg.4911"/>
<dbReference type="InterPro" id="IPR007621">
    <property type="entry name" value="TPM_dom"/>
</dbReference>
<dbReference type="KEGG" id="abac:LuPra_04655"/>
<reference evidence="5" key="2">
    <citation type="submission" date="2016-04" db="EMBL/GenBank/DDBJ databases">
        <title>First Complete Genome Sequence of a Subdivision 6 Acidobacterium.</title>
        <authorList>
            <person name="Huang S."/>
            <person name="Vieira S."/>
            <person name="Bunk B."/>
            <person name="Riedel T."/>
            <person name="Sproeer C."/>
            <person name="Overmann J."/>
        </authorList>
    </citation>
    <scope>NUCLEOTIDE SEQUENCE [LARGE SCALE GENOMIC DNA]</scope>
    <source>
        <strain evidence="5">DSM 100886 HEG_-6_39</strain>
    </source>
</reference>
<dbReference type="Proteomes" id="UP000076079">
    <property type="component" value="Chromosome"/>
</dbReference>
<dbReference type="OrthoDB" id="9810918at2"/>
<dbReference type="AlphaFoldDB" id="A0A143PS09"/>